<dbReference type="GO" id="GO:0016757">
    <property type="term" value="F:glycosyltransferase activity"/>
    <property type="evidence" value="ECO:0007669"/>
    <property type="project" value="UniProtKB-KW"/>
</dbReference>
<evidence type="ECO:0000259" key="5">
    <source>
        <dbReference type="Pfam" id="PF00535"/>
    </source>
</evidence>
<accession>A0ABU5T213</accession>
<protein>
    <submittedName>
        <fullName evidence="7">Glycosyltransferase</fullName>
        <ecNumber evidence="7">2.4.-.-</ecNumber>
    </submittedName>
</protein>
<dbReference type="InterPro" id="IPR001173">
    <property type="entry name" value="Glyco_trans_2-like"/>
</dbReference>
<evidence type="ECO:0000313" key="7">
    <source>
        <dbReference type="EMBL" id="MEA5453703.1"/>
    </source>
</evidence>
<dbReference type="EMBL" id="JAYGGQ010000001">
    <property type="protein sequence ID" value="MEA5453703.1"/>
    <property type="molecule type" value="Genomic_DNA"/>
</dbReference>
<name>A0ABU5T213_9MICC</name>
<dbReference type="InterPro" id="IPR029044">
    <property type="entry name" value="Nucleotide-diphossugar_trans"/>
</dbReference>
<dbReference type="Gene3D" id="3.90.550.10">
    <property type="entry name" value="Spore Coat Polysaccharide Biosynthesis Protein SpsA, Chain A"/>
    <property type="match status" value="1"/>
</dbReference>
<dbReference type="RefSeq" id="WP_323277452.1">
    <property type="nucleotide sequence ID" value="NZ_JAYGGQ010000001.1"/>
</dbReference>
<keyword evidence="4 7" id="KW-0808">Transferase</keyword>
<sequence>MNPEASVIVPTFNKHERLAFTLESFAHQQDCDFEVVVCDDGSNDQTAGILERLRDEMPYPLVTVSGSHGGAGAARNCAAAAARGDVLVFNDDDMVPAPGYLSRHVEACSADDVLSRGERWAVPIEVVPLFLGHAVDAMQYIEVWRRARMTVAEKWALDALTMRPAHHYRFLQTCTSNLAVRRASFDRIGGFDESFGTRWGAEDTEFGYRAQLAGVGIRLTQSAKNLHLEHSTDSGAKFSQGLDNFRRLGEIHHDSKGISTLVRYVELAVERGHAAELFDEQAFVDWDSPEIILHG</sequence>
<organism evidence="7 8">
    <name type="scientific">Sinomonas terricola</name>
    <dbReference type="NCBI Taxonomy" id="3110330"/>
    <lineage>
        <taxon>Bacteria</taxon>
        <taxon>Bacillati</taxon>
        <taxon>Actinomycetota</taxon>
        <taxon>Actinomycetes</taxon>
        <taxon>Micrococcales</taxon>
        <taxon>Micrococcaceae</taxon>
        <taxon>Sinomonas</taxon>
    </lineage>
</organism>
<feature type="domain" description="Galactosyltransferase C-terminal" evidence="6">
    <location>
        <begin position="168"/>
        <end position="230"/>
    </location>
</feature>
<evidence type="ECO:0000256" key="4">
    <source>
        <dbReference type="ARBA" id="ARBA00022679"/>
    </source>
</evidence>
<comment type="caution">
    <text evidence="7">The sequence shown here is derived from an EMBL/GenBank/DDBJ whole genome shotgun (WGS) entry which is preliminary data.</text>
</comment>
<dbReference type="SUPFAM" id="SSF53448">
    <property type="entry name" value="Nucleotide-diphospho-sugar transferases"/>
    <property type="match status" value="1"/>
</dbReference>
<keyword evidence="8" id="KW-1185">Reference proteome</keyword>
<dbReference type="PANTHER" id="PTHR43179">
    <property type="entry name" value="RHAMNOSYLTRANSFERASE WBBL"/>
    <property type="match status" value="1"/>
</dbReference>
<evidence type="ECO:0000256" key="2">
    <source>
        <dbReference type="ARBA" id="ARBA00006739"/>
    </source>
</evidence>
<feature type="domain" description="Glycosyltransferase 2-like" evidence="5">
    <location>
        <begin position="6"/>
        <end position="115"/>
    </location>
</feature>
<evidence type="ECO:0000313" key="8">
    <source>
        <dbReference type="Proteomes" id="UP001304769"/>
    </source>
</evidence>
<comment type="similarity">
    <text evidence="2">Belongs to the glycosyltransferase 2 family.</text>
</comment>
<evidence type="ECO:0000256" key="1">
    <source>
        <dbReference type="ARBA" id="ARBA00004776"/>
    </source>
</evidence>
<dbReference type="EC" id="2.4.-.-" evidence="7"/>
<gene>
    <name evidence="7" type="ORF">SPF06_03115</name>
</gene>
<dbReference type="Pfam" id="PF00535">
    <property type="entry name" value="Glycos_transf_2"/>
    <property type="match status" value="1"/>
</dbReference>
<dbReference type="Pfam" id="PF02709">
    <property type="entry name" value="Glyco_transf_7C"/>
    <property type="match status" value="1"/>
</dbReference>
<proteinExistence type="inferred from homology"/>
<dbReference type="Proteomes" id="UP001304769">
    <property type="component" value="Unassembled WGS sequence"/>
</dbReference>
<keyword evidence="3 7" id="KW-0328">Glycosyltransferase</keyword>
<dbReference type="PANTHER" id="PTHR43179:SF12">
    <property type="entry name" value="GALACTOFURANOSYLTRANSFERASE GLFT2"/>
    <property type="match status" value="1"/>
</dbReference>
<reference evidence="7 8" key="1">
    <citation type="submission" date="2023-12" db="EMBL/GenBank/DDBJ databases">
        <title>Sinomonas terricola sp. nov, isolated from litchi orchard soil in Guangdong, PR China.</title>
        <authorList>
            <person name="Jiaxin W."/>
            <person name="Yang Z."/>
            <person name="Honghui Z."/>
        </authorList>
    </citation>
    <scope>NUCLEOTIDE SEQUENCE [LARGE SCALE GENOMIC DNA]</scope>
    <source>
        <strain evidence="7 8">JGH33</strain>
    </source>
</reference>
<evidence type="ECO:0000256" key="3">
    <source>
        <dbReference type="ARBA" id="ARBA00022676"/>
    </source>
</evidence>
<evidence type="ECO:0000259" key="6">
    <source>
        <dbReference type="Pfam" id="PF02709"/>
    </source>
</evidence>
<comment type="pathway">
    <text evidence="1">Cell wall biogenesis; cell wall polysaccharide biosynthesis.</text>
</comment>
<dbReference type="InterPro" id="IPR027791">
    <property type="entry name" value="Galactosyl_T_C"/>
</dbReference>